<proteinExistence type="predicted"/>
<accession>A0A0A9AQ57</accession>
<protein>
    <submittedName>
        <fullName evidence="1">Uncharacterized protein</fullName>
    </submittedName>
</protein>
<organism evidence="1">
    <name type="scientific">Arundo donax</name>
    <name type="common">Giant reed</name>
    <name type="synonym">Donax arundinaceus</name>
    <dbReference type="NCBI Taxonomy" id="35708"/>
    <lineage>
        <taxon>Eukaryota</taxon>
        <taxon>Viridiplantae</taxon>
        <taxon>Streptophyta</taxon>
        <taxon>Embryophyta</taxon>
        <taxon>Tracheophyta</taxon>
        <taxon>Spermatophyta</taxon>
        <taxon>Magnoliopsida</taxon>
        <taxon>Liliopsida</taxon>
        <taxon>Poales</taxon>
        <taxon>Poaceae</taxon>
        <taxon>PACMAD clade</taxon>
        <taxon>Arundinoideae</taxon>
        <taxon>Arundineae</taxon>
        <taxon>Arundo</taxon>
    </lineage>
</organism>
<reference evidence="1" key="2">
    <citation type="journal article" date="2015" name="Data Brief">
        <title>Shoot transcriptome of the giant reed, Arundo donax.</title>
        <authorList>
            <person name="Barrero R.A."/>
            <person name="Guerrero F.D."/>
            <person name="Moolhuijzen P."/>
            <person name="Goolsby J.A."/>
            <person name="Tidwell J."/>
            <person name="Bellgard S.E."/>
            <person name="Bellgard M.I."/>
        </authorList>
    </citation>
    <scope>NUCLEOTIDE SEQUENCE</scope>
    <source>
        <tissue evidence="1">Shoot tissue taken approximately 20 cm above the soil surface</tissue>
    </source>
</reference>
<dbReference type="EMBL" id="GBRH01248693">
    <property type="protein sequence ID" value="JAD49202.1"/>
    <property type="molecule type" value="Transcribed_RNA"/>
</dbReference>
<reference evidence="1" key="1">
    <citation type="submission" date="2014-09" db="EMBL/GenBank/DDBJ databases">
        <authorList>
            <person name="Magalhaes I.L.F."/>
            <person name="Oliveira U."/>
            <person name="Santos F.R."/>
            <person name="Vidigal T.H.D.A."/>
            <person name="Brescovit A.D."/>
            <person name="Santos A.J."/>
        </authorList>
    </citation>
    <scope>NUCLEOTIDE SEQUENCE</scope>
    <source>
        <tissue evidence="1">Shoot tissue taken approximately 20 cm above the soil surface</tissue>
    </source>
</reference>
<sequence>MCMRDYIRQPHKRNC</sequence>
<evidence type="ECO:0000313" key="1">
    <source>
        <dbReference type="EMBL" id="JAD49202.1"/>
    </source>
</evidence>
<name>A0A0A9AQ57_ARUDO</name>